<feature type="transmembrane region" description="Helical" evidence="8">
    <location>
        <begin position="426"/>
        <end position="450"/>
    </location>
</feature>
<feature type="transmembrane region" description="Helical" evidence="8">
    <location>
        <begin position="150"/>
        <end position="169"/>
    </location>
</feature>
<dbReference type="PRINTS" id="PR00171">
    <property type="entry name" value="SUGRTRNSPORT"/>
</dbReference>
<dbReference type="OMA" id="KMMVVHA"/>
<dbReference type="InterPro" id="IPR045263">
    <property type="entry name" value="GLUT"/>
</dbReference>
<evidence type="ECO:0000256" key="6">
    <source>
        <dbReference type="ARBA" id="ARBA00023136"/>
    </source>
</evidence>
<comment type="subcellular location">
    <subcellularLocation>
        <location evidence="1">Membrane</location>
        <topology evidence="1">Multi-pass membrane protein</topology>
    </subcellularLocation>
</comment>
<dbReference type="InterPro" id="IPR020846">
    <property type="entry name" value="MFS_dom"/>
</dbReference>
<evidence type="ECO:0000313" key="12">
    <source>
        <dbReference type="Proteomes" id="UP000078561"/>
    </source>
</evidence>
<dbReference type="PROSITE" id="PS00217">
    <property type="entry name" value="SUGAR_TRANSPORT_2"/>
    <property type="match status" value="1"/>
</dbReference>
<dbReference type="PROSITE" id="PS50850">
    <property type="entry name" value="MFS"/>
    <property type="match status" value="1"/>
</dbReference>
<dbReference type="InterPro" id="IPR003663">
    <property type="entry name" value="Sugar/inositol_transpt"/>
</dbReference>
<proteinExistence type="inferred from homology"/>
<feature type="region of interest" description="Disordered" evidence="7">
    <location>
        <begin position="284"/>
        <end position="315"/>
    </location>
</feature>
<dbReference type="PANTHER" id="PTHR23503:SF8">
    <property type="entry name" value="FACILITATED GLUCOSE TRANSPORTER PROTEIN 1"/>
    <property type="match status" value="1"/>
</dbReference>
<evidence type="ECO:0000256" key="1">
    <source>
        <dbReference type="ARBA" id="ARBA00004141"/>
    </source>
</evidence>
<dbReference type="InterPro" id="IPR005828">
    <property type="entry name" value="MFS_sugar_transport-like"/>
</dbReference>
<keyword evidence="5 8" id="KW-1133">Transmembrane helix</keyword>
<feature type="transmembrane region" description="Helical" evidence="8">
    <location>
        <begin position="491"/>
        <end position="512"/>
    </location>
</feature>
<dbReference type="PROSITE" id="PS00216">
    <property type="entry name" value="SUGAR_TRANSPORT_1"/>
    <property type="match status" value="2"/>
</dbReference>
<feature type="transmembrane region" description="Helical" evidence="8">
    <location>
        <begin position="175"/>
        <end position="198"/>
    </location>
</feature>
<sequence length="551" mass="58483">MDSLHSKLKTIVIFASMAASMGALNSGFNTSAVNIPGNNVRYCPNVPRGVQTYFPNSPFPECVATGMFAVGGLVGALIAGPMAEWLGRRDSMMAINVTFFIGAILLSLSTSSAQFAIGRIFVGIGSGFMTVVISMYIAEITPPRFRGTMGSLLQLFMTIGILVIQLIGLGTSSAVGWRIVVMLTIVPTIIQMICLPMCPRSPRWLISKGRIDEARESLLRLRTGDIEQEFTDMVLALTKGATTGGGDNGVKKKMVENDANGATVAGSTAAAAAAGDAGQNIDASLDGTGARGTADADSGAGFQQDRQPEEGGVPGNDMEVSLNFFQVMKIPVLAKLSIKVLIIHATSQLTGINAIMYYSTNIFENSFGDNARYATVGVGALNMLMTFVALALVDRVGRKILMSVSAGGMCLFGVLETIGLRFDIGALQVVCVLLFVASFAIGLGIIPFLYTAEVYPTYAVSGASSAALTVNWLCNFIIGLIFPTLQNACGPYVFLIFAGIALFTCIFLILFIPETKQKSIEDIGRQVGWYHVDPTKVVPSARPSMDTETKP</sequence>
<dbReference type="SUPFAM" id="SSF103473">
    <property type="entry name" value="MFS general substrate transporter"/>
    <property type="match status" value="1"/>
</dbReference>
<evidence type="ECO:0000256" key="7">
    <source>
        <dbReference type="SAM" id="MobiDB-lite"/>
    </source>
</evidence>
<evidence type="ECO:0000256" key="2">
    <source>
        <dbReference type="ARBA" id="ARBA00010992"/>
    </source>
</evidence>
<dbReference type="Proteomes" id="UP000078561">
    <property type="component" value="Unassembled WGS sequence"/>
</dbReference>
<feature type="signal peptide" evidence="9">
    <location>
        <begin position="1"/>
        <end position="23"/>
    </location>
</feature>
<feature type="transmembrane region" description="Helical" evidence="8">
    <location>
        <begin position="371"/>
        <end position="393"/>
    </location>
</feature>
<feature type="domain" description="Major facilitator superfamily (MFS) profile" evidence="10">
    <location>
        <begin position="15"/>
        <end position="516"/>
    </location>
</feature>
<name>A0A168NPR3_ABSGL</name>
<reference evidence="11" key="1">
    <citation type="submission" date="2016-04" db="EMBL/GenBank/DDBJ databases">
        <authorList>
            <person name="Evans L.H."/>
            <person name="Alamgir A."/>
            <person name="Owens N."/>
            <person name="Weber N.D."/>
            <person name="Virtaneva K."/>
            <person name="Barbian K."/>
            <person name="Babar A."/>
            <person name="Rosenke K."/>
        </authorList>
    </citation>
    <scope>NUCLEOTIDE SEQUENCE [LARGE SCALE GENOMIC DNA]</scope>
    <source>
        <strain evidence="11">CBS 101.48</strain>
    </source>
</reference>
<evidence type="ECO:0000256" key="8">
    <source>
        <dbReference type="SAM" id="Phobius"/>
    </source>
</evidence>
<dbReference type="OrthoDB" id="4540492at2759"/>
<feature type="transmembrane region" description="Helical" evidence="8">
    <location>
        <begin position="92"/>
        <end position="110"/>
    </location>
</feature>
<feature type="transmembrane region" description="Helical" evidence="8">
    <location>
        <begin position="12"/>
        <end position="28"/>
    </location>
</feature>
<keyword evidence="6 8" id="KW-0472">Membrane</keyword>
<feature type="transmembrane region" description="Helical" evidence="8">
    <location>
        <begin position="116"/>
        <end position="138"/>
    </location>
</feature>
<evidence type="ECO:0000313" key="11">
    <source>
        <dbReference type="EMBL" id="SAM00954.1"/>
    </source>
</evidence>
<gene>
    <name evidence="11" type="primary">ABSGL_06690.1 scaffold 8661</name>
</gene>
<dbReference type="Pfam" id="PF00083">
    <property type="entry name" value="Sugar_tr"/>
    <property type="match status" value="2"/>
</dbReference>
<accession>A0A168NPR3</accession>
<protein>
    <recommendedName>
        <fullName evidence="10">Major facilitator superfamily (MFS) profile domain-containing protein</fullName>
    </recommendedName>
</protein>
<evidence type="ECO:0000256" key="4">
    <source>
        <dbReference type="ARBA" id="ARBA00022692"/>
    </source>
</evidence>
<feature type="transmembrane region" description="Helical" evidence="8">
    <location>
        <begin position="63"/>
        <end position="80"/>
    </location>
</feature>
<evidence type="ECO:0000259" key="10">
    <source>
        <dbReference type="PROSITE" id="PS50850"/>
    </source>
</evidence>
<keyword evidence="4 8" id="KW-0812">Transmembrane</keyword>
<dbReference type="GO" id="GO:0016020">
    <property type="term" value="C:membrane"/>
    <property type="evidence" value="ECO:0007669"/>
    <property type="project" value="UniProtKB-SubCell"/>
</dbReference>
<dbReference type="STRING" id="4829.A0A168NPR3"/>
<keyword evidence="9" id="KW-0732">Signal</keyword>
<dbReference type="InterPro" id="IPR005829">
    <property type="entry name" value="Sugar_transporter_CS"/>
</dbReference>
<dbReference type="EMBL" id="LT553497">
    <property type="protein sequence ID" value="SAM00954.1"/>
    <property type="molecule type" value="Genomic_DNA"/>
</dbReference>
<keyword evidence="3" id="KW-0813">Transport</keyword>
<feature type="transmembrane region" description="Helical" evidence="8">
    <location>
        <begin position="338"/>
        <end position="359"/>
    </location>
</feature>
<dbReference type="Gene3D" id="1.20.1250.20">
    <property type="entry name" value="MFS general substrate transporter like domains"/>
    <property type="match status" value="2"/>
</dbReference>
<organism evidence="11">
    <name type="scientific">Absidia glauca</name>
    <name type="common">Pin mould</name>
    <dbReference type="NCBI Taxonomy" id="4829"/>
    <lineage>
        <taxon>Eukaryota</taxon>
        <taxon>Fungi</taxon>
        <taxon>Fungi incertae sedis</taxon>
        <taxon>Mucoromycota</taxon>
        <taxon>Mucoromycotina</taxon>
        <taxon>Mucoromycetes</taxon>
        <taxon>Mucorales</taxon>
        <taxon>Cunninghamellaceae</taxon>
        <taxon>Absidia</taxon>
    </lineage>
</organism>
<keyword evidence="12" id="KW-1185">Reference proteome</keyword>
<dbReference type="AlphaFoldDB" id="A0A168NPR3"/>
<dbReference type="InParanoid" id="A0A168NPR3"/>
<dbReference type="GO" id="GO:0015149">
    <property type="term" value="F:hexose transmembrane transporter activity"/>
    <property type="evidence" value="ECO:0007669"/>
    <property type="project" value="TreeGrafter"/>
</dbReference>
<feature type="transmembrane region" description="Helical" evidence="8">
    <location>
        <begin position="462"/>
        <end position="485"/>
    </location>
</feature>
<feature type="transmembrane region" description="Helical" evidence="8">
    <location>
        <begin position="400"/>
        <end position="420"/>
    </location>
</feature>
<comment type="similarity">
    <text evidence="2">Belongs to the major facilitator superfamily. Sugar transporter (TC 2.A.1.1) family.</text>
</comment>
<dbReference type="InterPro" id="IPR036259">
    <property type="entry name" value="MFS_trans_sf"/>
</dbReference>
<feature type="chain" id="PRO_5007899413" description="Major facilitator superfamily (MFS) profile domain-containing protein" evidence="9">
    <location>
        <begin position="24"/>
        <end position="551"/>
    </location>
</feature>
<evidence type="ECO:0000256" key="5">
    <source>
        <dbReference type="ARBA" id="ARBA00022989"/>
    </source>
</evidence>
<evidence type="ECO:0000256" key="3">
    <source>
        <dbReference type="ARBA" id="ARBA00022448"/>
    </source>
</evidence>
<evidence type="ECO:0000256" key="9">
    <source>
        <dbReference type="SAM" id="SignalP"/>
    </source>
</evidence>
<dbReference type="PANTHER" id="PTHR23503">
    <property type="entry name" value="SOLUTE CARRIER FAMILY 2"/>
    <property type="match status" value="1"/>
</dbReference>